<keyword evidence="4 7" id="KW-0812">Transmembrane</keyword>
<comment type="similarity">
    <text evidence="2">Belongs to the UPF0719 family.</text>
</comment>
<evidence type="ECO:0000256" key="6">
    <source>
        <dbReference type="ARBA" id="ARBA00023136"/>
    </source>
</evidence>
<dbReference type="InterPro" id="IPR007140">
    <property type="entry name" value="DUF350"/>
</dbReference>
<organism evidence="8 9">
    <name type="scientific">Patiriisocius hiemis</name>
    <dbReference type="NCBI Taxonomy" id="3075604"/>
    <lineage>
        <taxon>Bacteria</taxon>
        <taxon>Pseudomonadati</taxon>
        <taxon>Bacteroidota</taxon>
        <taxon>Flavobacteriia</taxon>
        <taxon>Flavobacteriales</taxon>
        <taxon>Flavobacteriaceae</taxon>
        <taxon>Patiriisocius</taxon>
    </lineage>
</organism>
<dbReference type="EMBL" id="JAVRHZ010000006">
    <property type="protein sequence ID" value="MDT0556385.1"/>
    <property type="molecule type" value="Genomic_DNA"/>
</dbReference>
<protein>
    <submittedName>
        <fullName evidence="8">DUF350 domain-containing protein</fullName>
    </submittedName>
</protein>
<comment type="subcellular location">
    <subcellularLocation>
        <location evidence="1">Cell membrane</location>
        <topology evidence="1">Multi-pass membrane protein</topology>
    </subcellularLocation>
</comment>
<dbReference type="RefSeq" id="WP_311333337.1">
    <property type="nucleotide sequence ID" value="NZ_JAVRHZ010000006.1"/>
</dbReference>
<evidence type="ECO:0000256" key="4">
    <source>
        <dbReference type="ARBA" id="ARBA00022692"/>
    </source>
</evidence>
<evidence type="ECO:0000256" key="7">
    <source>
        <dbReference type="SAM" id="Phobius"/>
    </source>
</evidence>
<evidence type="ECO:0000256" key="1">
    <source>
        <dbReference type="ARBA" id="ARBA00004651"/>
    </source>
</evidence>
<evidence type="ECO:0000256" key="2">
    <source>
        <dbReference type="ARBA" id="ARBA00005779"/>
    </source>
</evidence>
<keyword evidence="6 7" id="KW-0472">Membrane</keyword>
<comment type="caution">
    <text evidence="8">The sequence shown here is derived from an EMBL/GenBank/DDBJ whole genome shotgun (WGS) entry which is preliminary data.</text>
</comment>
<evidence type="ECO:0000313" key="9">
    <source>
        <dbReference type="Proteomes" id="UP001254488"/>
    </source>
</evidence>
<keyword evidence="9" id="KW-1185">Reference proteome</keyword>
<keyword evidence="3" id="KW-1003">Cell membrane</keyword>
<proteinExistence type="inferred from homology"/>
<name>A0ABU2YDX2_9FLAO</name>
<evidence type="ECO:0000313" key="8">
    <source>
        <dbReference type="EMBL" id="MDT0556385.1"/>
    </source>
</evidence>
<keyword evidence="5 7" id="KW-1133">Transmembrane helix</keyword>
<gene>
    <name evidence="8" type="ORF">RM538_10245</name>
</gene>
<dbReference type="Proteomes" id="UP001254488">
    <property type="component" value="Unassembled WGS sequence"/>
</dbReference>
<sequence length="171" mass="18648">MNTQLFVLSIIEIILAIVTSVVIIFLSYKILKRLFFAKEDLRGDNMAFTIFTSGIVLSIGLILSEIVPSITNLIRLSVTQSEAISGVSILGYSGLYLAIGFIIAIFINGSVFFLFSILTRGVNEFQEIKQNNTSVALLVVAILISITLIVKDGIALLVSSLVPYPEVSNFL</sequence>
<feature type="transmembrane region" description="Helical" evidence="7">
    <location>
        <begin position="47"/>
        <end position="70"/>
    </location>
</feature>
<evidence type="ECO:0000256" key="5">
    <source>
        <dbReference type="ARBA" id="ARBA00022989"/>
    </source>
</evidence>
<accession>A0ABU2YDX2</accession>
<feature type="transmembrane region" description="Helical" evidence="7">
    <location>
        <begin position="6"/>
        <end position="26"/>
    </location>
</feature>
<feature type="transmembrane region" description="Helical" evidence="7">
    <location>
        <begin position="90"/>
        <end position="115"/>
    </location>
</feature>
<feature type="transmembrane region" description="Helical" evidence="7">
    <location>
        <begin position="135"/>
        <end position="162"/>
    </location>
</feature>
<dbReference type="Pfam" id="PF03994">
    <property type="entry name" value="DUF350"/>
    <property type="match status" value="1"/>
</dbReference>
<evidence type="ECO:0000256" key="3">
    <source>
        <dbReference type="ARBA" id="ARBA00022475"/>
    </source>
</evidence>
<reference evidence="8 9" key="1">
    <citation type="submission" date="2023-09" db="EMBL/GenBank/DDBJ databases">
        <authorList>
            <person name="Rey-Velasco X."/>
        </authorList>
    </citation>
    <scope>NUCLEOTIDE SEQUENCE [LARGE SCALE GENOMIC DNA]</scope>
    <source>
        <strain evidence="8 9">W242</strain>
    </source>
</reference>